<evidence type="ECO:0000313" key="6">
    <source>
        <dbReference type="Proteomes" id="UP001432062"/>
    </source>
</evidence>
<dbReference type="EMBL" id="CP109441">
    <property type="protein sequence ID" value="WUV48012.1"/>
    <property type="molecule type" value="Genomic_DNA"/>
</dbReference>
<keyword evidence="3" id="KW-0963">Cytoplasm</keyword>
<proteinExistence type="inferred from homology"/>
<dbReference type="Pfam" id="PF14011">
    <property type="entry name" value="ESX-1_EspG"/>
    <property type="match status" value="1"/>
</dbReference>
<keyword evidence="6" id="KW-1185">Reference proteome</keyword>
<organism evidence="5 6">
    <name type="scientific">Nocardia vinacea</name>
    <dbReference type="NCBI Taxonomy" id="96468"/>
    <lineage>
        <taxon>Bacteria</taxon>
        <taxon>Bacillati</taxon>
        <taxon>Actinomycetota</taxon>
        <taxon>Actinomycetes</taxon>
        <taxon>Mycobacteriales</taxon>
        <taxon>Nocardiaceae</taxon>
        <taxon>Nocardia</taxon>
    </lineage>
</organism>
<evidence type="ECO:0000256" key="4">
    <source>
        <dbReference type="ARBA" id="ARBA00023186"/>
    </source>
</evidence>
<comment type="similarity">
    <text evidence="2">Belongs to the EspG family.</text>
</comment>
<sequence length="261" mass="27853">MTEMTNDAVLAVSNLLQVQTLPTVLGIGPQQDSIADWAAAQQAALAGLRDSGVIDEYDDVDSDLTDALRILAHPERELAARIYTEFETRRFCLARNGTRHAVAVRTGDLIEIRTVWADEGPAVARPVLDLLGPCTPAEITGFSAVSAELRERLDQASDATDYAQIAYSYGLDDRQAIDFGLTLSSCHAHAEIVAYAHEGGVTTRAPGAVAVYDTARGRLCAGPATAGDQQTLSTFAPGSDHRIAQSICAMIESLPGGRWMP</sequence>
<reference evidence="5" key="1">
    <citation type="submission" date="2022-10" db="EMBL/GenBank/DDBJ databases">
        <title>The complete genomes of actinobacterial strains from the NBC collection.</title>
        <authorList>
            <person name="Joergensen T.S."/>
            <person name="Alvarez Arevalo M."/>
            <person name="Sterndorff E.B."/>
            <person name="Faurdal D."/>
            <person name="Vuksanovic O."/>
            <person name="Mourched A.-S."/>
            <person name="Charusanti P."/>
            <person name="Shaw S."/>
            <person name="Blin K."/>
            <person name="Weber T."/>
        </authorList>
    </citation>
    <scope>NUCLEOTIDE SEQUENCE</scope>
    <source>
        <strain evidence="5">NBC_01482</strain>
    </source>
</reference>
<dbReference type="Proteomes" id="UP001432062">
    <property type="component" value="Chromosome"/>
</dbReference>
<evidence type="ECO:0000256" key="2">
    <source>
        <dbReference type="ARBA" id="ARBA00006411"/>
    </source>
</evidence>
<comment type="subcellular location">
    <subcellularLocation>
        <location evidence="1">Cytoplasm</location>
    </subcellularLocation>
</comment>
<evidence type="ECO:0000256" key="1">
    <source>
        <dbReference type="ARBA" id="ARBA00004496"/>
    </source>
</evidence>
<protein>
    <submittedName>
        <fullName evidence="5">ESX secretion-associated protein EspG</fullName>
    </submittedName>
</protein>
<name>A0ABZ1YXI9_9NOCA</name>
<evidence type="ECO:0000313" key="5">
    <source>
        <dbReference type="EMBL" id="WUV48012.1"/>
    </source>
</evidence>
<evidence type="ECO:0000256" key="3">
    <source>
        <dbReference type="ARBA" id="ARBA00022490"/>
    </source>
</evidence>
<gene>
    <name evidence="5" type="ORF">OG563_07320</name>
</gene>
<dbReference type="InterPro" id="IPR025734">
    <property type="entry name" value="EspG"/>
</dbReference>
<accession>A0ABZ1YXI9</accession>
<dbReference type="RefSeq" id="WP_329412291.1">
    <property type="nucleotide sequence ID" value="NZ_CP109441.1"/>
</dbReference>
<keyword evidence="4" id="KW-0143">Chaperone</keyword>